<dbReference type="GO" id="GO:0008170">
    <property type="term" value="F:N-methyltransferase activity"/>
    <property type="evidence" value="ECO:0007669"/>
    <property type="project" value="InterPro"/>
</dbReference>
<dbReference type="PRINTS" id="PR00507">
    <property type="entry name" value="N12N6MTFRASE"/>
</dbReference>
<evidence type="ECO:0000256" key="4">
    <source>
        <dbReference type="ARBA" id="ARBA00022679"/>
    </source>
</evidence>
<dbReference type="EC" id="2.1.1.72" evidence="2"/>
<dbReference type="SUPFAM" id="SSF53335">
    <property type="entry name" value="S-adenosyl-L-methionine-dependent methyltransferases"/>
    <property type="match status" value="1"/>
</dbReference>
<keyword evidence="6" id="KW-0680">Restriction system</keyword>
<dbReference type="Gene3D" id="1.20.1260.30">
    <property type="match status" value="1"/>
</dbReference>
<dbReference type="REBASE" id="253807">
    <property type="entry name" value="M.NspKNBORF773P"/>
</dbReference>
<comment type="catalytic activity">
    <reaction evidence="7">
        <text>a 2'-deoxyadenosine in DNA + S-adenosyl-L-methionine = an N(6)-methyl-2'-deoxyadenosine in DNA + S-adenosyl-L-homocysteine + H(+)</text>
        <dbReference type="Rhea" id="RHEA:15197"/>
        <dbReference type="Rhea" id="RHEA-COMP:12418"/>
        <dbReference type="Rhea" id="RHEA-COMP:12419"/>
        <dbReference type="ChEBI" id="CHEBI:15378"/>
        <dbReference type="ChEBI" id="CHEBI:57856"/>
        <dbReference type="ChEBI" id="CHEBI:59789"/>
        <dbReference type="ChEBI" id="CHEBI:90615"/>
        <dbReference type="ChEBI" id="CHEBI:90616"/>
        <dbReference type="EC" id="2.1.1.72"/>
    </reaction>
</comment>
<dbReference type="InterPro" id="IPR022749">
    <property type="entry name" value="D12N6_MeTrfase_N"/>
</dbReference>
<dbReference type="PANTHER" id="PTHR42933:SF3">
    <property type="entry name" value="TYPE I RESTRICTION ENZYME MJAVIII METHYLASE SUBUNIT"/>
    <property type="match status" value="1"/>
</dbReference>
<dbReference type="GO" id="GO:0032259">
    <property type="term" value="P:methylation"/>
    <property type="evidence" value="ECO:0007669"/>
    <property type="project" value="UniProtKB-KW"/>
</dbReference>
<dbReference type="InterPro" id="IPR002052">
    <property type="entry name" value="DNA_methylase_N6_adenine_CS"/>
</dbReference>
<organism evidence="10">
    <name type="scientific">Candidatus Nitrotoga fabula</name>
    <dbReference type="NCBI Taxonomy" id="2182327"/>
    <lineage>
        <taxon>Bacteria</taxon>
        <taxon>Pseudomonadati</taxon>
        <taxon>Pseudomonadota</taxon>
        <taxon>Betaproteobacteria</taxon>
        <taxon>Nitrosomonadales</taxon>
        <taxon>Gallionellaceae</taxon>
        <taxon>Candidatus Nitrotoga</taxon>
    </lineage>
</organism>
<sequence>MIHPQVKMDIDRLWLEFTTGGIVSSLTIIEQISCLIFARLLDMEETRLENSRTCPDDAPHHFFRADQQGLRWKNWNTMRDGDAMLALVRDEVFPHLRMLGGEKYRFGEYMKNVSLQISNPGLLVSAVQQLEKLPLDDRELRGDLYEYLLGKLTTAGIHGQFRTPAEVTRLMVELIDPRPSETIGDPACGTGGLLVEAAEYLRRTAPQPGETGEGDTGSGPDGLLQACREPVRQPGFYGLDFDATMLRLAAMNLMLHGVENPDLHYMDTLSRAFPEKFPALADGDQGGLDVILSNPPFRGAMAEEVHPSLLRVVQTRKSELLFVALALRMLRPGGRCAMIVPDGVLCGSSKAHWAVREQLIDHNRLEAVIALPSGMFPSFSGLATAILVFTRGGCTENVLFYDAQADAALQGEACWKDAAPTLSEPVIQYRRWRSEKCDLTDRTATAFQVPAVDIRANHFDLSIGRYREIRQQETGYEEPGAILERMRLLEEEIQSDLVELGAMLR</sequence>
<proteinExistence type="inferred from homology"/>
<dbReference type="Gene3D" id="3.40.50.150">
    <property type="entry name" value="Vaccinia Virus protein VP39"/>
    <property type="match status" value="1"/>
</dbReference>
<gene>
    <name evidence="10" type="primary">hsdM</name>
    <name evidence="10" type="ORF">NITFAB_0773</name>
</gene>
<comment type="similarity">
    <text evidence="1">Belongs to the N(4)/N(6)-methyltransferase family.</text>
</comment>
<dbReference type="InterPro" id="IPR051537">
    <property type="entry name" value="DNA_Adenine_Mtase"/>
</dbReference>
<dbReference type="InterPro" id="IPR003356">
    <property type="entry name" value="DNA_methylase_A-5"/>
</dbReference>
<name>A0A2X0RC63_9PROT</name>
<dbReference type="PANTHER" id="PTHR42933">
    <property type="entry name" value="SLR6095 PROTEIN"/>
    <property type="match status" value="1"/>
</dbReference>
<feature type="domain" description="N6 adenine-specific DNA methyltransferase N-terminal" evidence="9">
    <location>
        <begin position="20"/>
        <end position="129"/>
    </location>
</feature>
<dbReference type="Pfam" id="PF12161">
    <property type="entry name" value="HsdM_N"/>
    <property type="match status" value="1"/>
</dbReference>
<dbReference type="EMBL" id="LS423452">
    <property type="protein sequence ID" value="SPS05184.1"/>
    <property type="molecule type" value="Genomic_DNA"/>
</dbReference>
<evidence type="ECO:0000256" key="6">
    <source>
        <dbReference type="ARBA" id="ARBA00022747"/>
    </source>
</evidence>
<dbReference type="SMR" id="A0A2X0RC63"/>
<evidence type="ECO:0000313" key="10">
    <source>
        <dbReference type="EMBL" id="SPS05184.1"/>
    </source>
</evidence>
<dbReference type="AlphaFoldDB" id="A0A2X0RC63"/>
<evidence type="ECO:0000256" key="3">
    <source>
        <dbReference type="ARBA" id="ARBA00022603"/>
    </source>
</evidence>
<dbReference type="GO" id="GO:0003677">
    <property type="term" value="F:DNA binding"/>
    <property type="evidence" value="ECO:0007669"/>
    <property type="project" value="InterPro"/>
</dbReference>
<dbReference type="CDD" id="cd02440">
    <property type="entry name" value="AdoMet_MTases"/>
    <property type="match status" value="1"/>
</dbReference>
<dbReference type="PROSITE" id="PS00092">
    <property type="entry name" value="N6_MTASE"/>
    <property type="match status" value="1"/>
</dbReference>
<dbReference type="InterPro" id="IPR038333">
    <property type="entry name" value="T1MK-like_N_sf"/>
</dbReference>
<evidence type="ECO:0000256" key="7">
    <source>
        <dbReference type="ARBA" id="ARBA00047942"/>
    </source>
</evidence>
<reference evidence="10" key="1">
    <citation type="submission" date="2018-05" db="EMBL/GenBank/DDBJ databases">
        <authorList>
            <person name="Lanie J.A."/>
            <person name="Ng W.-L."/>
            <person name="Kazmierczak K.M."/>
            <person name="Andrzejewski T.M."/>
            <person name="Davidsen T.M."/>
            <person name="Wayne K.J."/>
            <person name="Tettelin H."/>
            <person name="Glass J.I."/>
            <person name="Rusch D."/>
            <person name="Podicherti R."/>
            <person name="Tsui H.-C.T."/>
            <person name="Winkler M.E."/>
        </authorList>
    </citation>
    <scope>NUCLEOTIDE SEQUENCE</scope>
    <source>
        <strain evidence="10">KNB</strain>
    </source>
</reference>
<protein>
    <recommendedName>
        <fullName evidence="2">site-specific DNA-methyltransferase (adenine-specific)</fullName>
        <ecNumber evidence="2">2.1.1.72</ecNumber>
    </recommendedName>
</protein>
<accession>A0A2X0RC63</accession>
<evidence type="ECO:0000256" key="1">
    <source>
        <dbReference type="ARBA" id="ARBA00006594"/>
    </source>
</evidence>
<dbReference type="InterPro" id="IPR029063">
    <property type="entry name" value="SAM-dependent_MTases_sf"/>
</dbReference>
<dbReference type="Pfam" id="PF02384">
    <property type="entry name" value="N6_Mtase"/>
    <property type="match status" value="1"/>
</dbReference>
<keyword evidence="5" id="KW-0949">S-adenosyl-L-methionine</keyword>
<dbReference type="GO" id="GO:0009007">
    <property type="term" value="F:site-specific DNA-methyltransferase (adenine-specific) activity"/>
    <property type="evidence" value="ECO:0007669"/>
    <property type="project" value="UniProtKB-EC"/>
</dbReference>
<feature type="domain" description="DNA methylase adenine-specific" evidence="8">
    <location>
        <begin position="138"/>
        <end position="472"/>
    </location>
</feature>
<evidence type="ECO:0000256" key="5">
    <source>
        <dbReference type="ARBA" id="ARBA00022691"/>
    </source>
</evidence>
<evidence type="ECO:0000259" key="9">
    <source>
        <dbReference type="Pfam" id="PF12161"/>
    </source>
</evidence>
<evidence type="ECO:0000259" key="8">
    <source>
        <dbReference type="Pfam" id="PF02384"/>
    </source>
</evidence>
<dbReference type="GO" id="GO:0009307">
    <property type="term" value="P:DNA restriction-modification system"/>
    <property type="evidence" value="ECO:0007669"/>
    <property type="project" value="UniProtKB-KW"/>
</dbReference>
<keyword evidence="3 10" id="KW-0489">Methyltransferase</keyword>
<evidence type="ECO:0000256" key="2">
    <source>
        <dbReference type="ARBA" id="ARBA00011900"/>
    </source>
</evidence>
<keyword evidence="4 10" id="KW-0808">Transferase</keyword>